<feature type="compositionally biased region" description="Polar residues" evidence="1">
    <location>
        <begin position="97"/>
        <end position="117"/>
    </location>
</feature>
<feature type="region of interest" description="Disordered" evidence="1">
    <location>
        <begin position="92"/>
        <end position="123"/>
    </location>
</feature>
<accession>A0AAU7CPS1</accession>
<dbReference type="InterPro" id="IPR035940">
    <property type="entry name" value="CAP_sf"/>
</dbReference>
<reference evidence="3" key="1">
    <citation type="submission" date="2024-05" db="EMBL/GenBank/DDBJ databases">
        <title>Planctomycetes of the genus Singulisphaera possess chitinolytic capabilities.</title>
        <authorList>
            <person name="Ivanova A."/>
        </authorList>
    </citation>
    <scope>NUCLEOTIDE SEQUENCE</scope>
    <source>
        <strain evidence="3">Ch08T</strain>
    </source>
</reference>
<sequence length="408" mass="43542">MTRPKFRRTLRLENLESRELMAAGGPTSQQQYMLELLNLARTNPASIADRVTTDLDFNVQATIKHYQVDLNQVRSAISAAPVKPPLAWNSKLASAAQGHSQDQADSGIQSHNGSDGSTIPDRLDRVGYGNRTTAGENAFAYSTSVDEAMEAFMIDWGVDSAGHRNNILQPETPQENVYREVGIGIVNTKAPSPVGPIVITQNFGAQAGAKAQVLGVAYNDPNHKDFYEPGQGRGDVTIDAVNEATGQKVSVQTWDSGGYQIPLDPGNYTVTARVGDQVVRSQNVNVNNVNVKIDFDLSNPWQLTPPVTKTLSAVAPATPPANTMLQSTTSTPVQAAPVDAPKAESAPVVVVAAKPVKSEVAPVAVEAPKSEVVQADVQTDHKPVAPPTADDSSFTSNWTSWKAKKSAV</sequence>
<evidence type="ECO:0000259" key="2">
    <source>
        <dbReference type="Pfam" id="PF00188"/>
    </source>
</evidence>
<dbReference type="EMBL" id="CP155447">
    <property type="protein sequence ID" value="XBH07567.1"/>
    <property type="molecule type" value="Genomic_DNA"/>
</dbReference>
<feature type="domain" description="SCP" evidence="2">
    <location>
        <begin position="71"/>
        <end position="172"/>
    </location>
</feature>
<name>A0AAU7CPS1_9BACT</name>
<dbReference type="InterPro" id="IPR014044">
    <property type="entry name" value="CAP_dom"/>
</dbReference>
<feature type="compositionally biased region" description="Polar residues" evidence="1">
    <location>
        <begin position="390"/>
        <end position="400"/>
    </location>
</feature>
<dbReference type="Gene3D" id="2.60.40.1120">
    <property type="entry name" value="Carboxypeptidase-like, regulatory domain"/>
    <property type="match status" value="1"/>
</dbReference>
<dbReference type="PANTHER" id="PTHR31157">
    <property type="entry name" value="SCP DOMAIN-CONTAINING PROTEIN"/>
    <property type="match status" value="1"/>
</dbReference>
<dbReference type="RefSeq" id="WP_406700406.1">
    <property type="nucleotide sequence ID" value="NZ_CP155447.1"/>
</dbReference>
<dbReference type="Gene3D" id="3.40.33.10">
    <property type="entry name" value="CAP"/>
    <property type="match status" value="1"/>
</dbReference>
<protein>
    <submittedName>
        <fullName evidence="3">CAP domain-containing protein</fullName>
    </submittedName>
</protein>
<dbReference type="CDD" id="cd05379">
    <property type="entry name" value="CAP_bacterial"/>
    <property type="match status" value="1"/>
</dbReference>
<proteinExistence type="predicted"/>
<gene>
    <name evidence="3" type="ORF">V5E97_16490</name>
</gene>
<dbReference type="PANTHER" id="PTHR31157:SF1">
    <property type="entry name" value="SCP DOMAIN-CONTAINING PROTEIN"/>
    <property type="match status" value="1"/>
</dbReference>
<organism evidence="3">
    <name type="scientific">Singulisphaera sp. Ch08</name>
    <dbReference type="NCBI Taxonomy" id="3120278"/>
    <lineage>
        <taxon>Bacteria</taxon>
        <taxon>Pseudomonadati</taxon>
        <taxon>Planctomycetota</taxon>
        <taxon>Planctomycetia</taxon>
        <taxon>Isosphaerales</taxon>
        <taxon>Isosphaeraceae</taxon>
        <taxon>Singulisphaera</taxon>
    </lineage>
</organism>
<feature type="region of interest" description="Disordered" evidence="1">
    <location>
        <begin position="374"/>
        <end position="408"/>
    </location>
</feature>
<evidence type="ECO:0000313" key="3">
    <source>
        <dbReference type="EMBL" id="XBH07567.1"/>
    </source>
</evidence>
<evidence type="ECO:0000256" key="1">
    <source>
        <dbReference type="SAM" id="MobiDB-lite"/>
    </source>
</evidence>
<dbReference type="SUPFAM" id="SSF55797">
    <property type="entry name" value="PR-1-like"/>
    <property type="match status" value="1"/>
</dbReference>
<dbReference type="AlphaFoldDB" id="A0AAU7CPS1"/>
<dbReference type="Pfam" id="PF00188">
    <property type="entry name" value="CAP"/>
    <property type="match status" value="1"/>
</dbReference>